<organism evidence="1 2">
    <name type="scientific">Oryzomonas sagensis</name>
    <dbReference type="NCBI Taxonomy" id="2603857"/>
    <lineage>
        <taxon>Bacteria</taxon>
        <taxon>Pseudomonadati</taxon>
        <taxon>Thermodesulfobacteriota</taxon>
        <taxon>Desulfuromonadia</taxon>
        <taxon>Geobacterales</taxon>
        <taxon>Geobacteraceae</taxon>
        <taxon>Oryzomonas</taxon>
    </lineage>
</organism>
<dbReference type="Proteomes" id="UP000798046">
    <property type="component" value="Unassembled WGS sequence"/>
</dbReference>
<sequence>MAFVECPHPLGMIPLNEIRAKADLIFPDILRMATKWQPAQSAKVELKRPYPAEHIKFKGTYSALNKMLYDKKMSLGLPVIPPTPEAVAAMLKGTKHNPGEVVWVVPPRQAQLTVELVATLGAMSGCKPSHMPLLLAMVKALSQPDYDFRGNITTTAPTSPVIVINGPIVKKLGISHSTALLGQRQPVNIALGYFVDLLAYVVGGAAPPDVDKSTQGSRGDLVALVLGENEAENPWKESYAVEHGFKSTDNVVTAYGAYLGTNNTDHTSVKGKDLLNTLAAASAGTSAGISSCLTKYDQPFNWQNAVKFTFFFLGPEHAQTIARDFPTKRAAEEYLVKQTKLPMWGYAPTQCALPAGFGPWDENTMVQRFTTPEQIHVVVTGGPGKQSQVWPAFVTDMKPVHVVVED</sequence>
<gene>
    <name evidence="1" type="ORF">F6V30_15170</name>
</gene>
<comment type="caution">
    <text evidence="1">The sequence shown here is derived from an EMBL/GenBank/DDBJ whole genome shotgun (WGS) entry which is preliminary data.</text>
</comment>
<dbReference type="EMBL" id="VZRA01000005">
    <property type="protein sequence ID" value="KAB0668856.1"/>
    <property type="molecule type" value="Genomic_DNA"/>
</dbReference>
<name>A0ABQ6TKW8_9BACT</name>
<evidence type="ECO:0000313" key="2">
    <source>
        <dbReference type="Proteomes" id="UP000798046"/>
    </source>
</evidence>
<evidence type="ECO:0000313" key="1">
    <source>
        <dbReference type="EMBL" id="KAB0668856.1"/>
    </source>
</evidence>
<protein>
    <submittedName>
        <fullName evidence="1">Thiol-disulfide oxidoreductase</fullName>
    </submittedName>
</protein>
<keyword evidence="2" id="KW-1185">Reference proteome</keyword>
<proteinExistence type="predicted"/>
<reference evidence="1 2" key="1">
    <citation type="journal article" date="2020" name="Microorganisms">
        <title>Description of Three Novel Members in the Family Geobacteraceae, Oryzomonas japonicum gen. nov., sp. nov., Oryzomonas sagensis sp. nov., and Oryzomonas ruber sp. nov.</title>
        <authorList>
            <person name="Xu Z."/>
            <person name="Masuda Y."/>
            <person name="Hayakawa C."/>
            <person name="Ushijima N."/>
            <person name="Kawano K."/>
            <person name="Shiratori Y."/>
            <person name="Senoo K."/>
            <person name="Itoh H."/>
        </authorList>
    </citation>
    <scope>NUCLEOTIDE SEQUENCE [LARGE SCALE GENOMIC DNA]</scope>
    <source>
        <strain evidence="1 2">Red100</strain>
    </source>
</reference>
<accession>A0ABQ6TKW8</accession>